<gene>
    <name evidence="1" type="ORF">RM572_14665</name>
</gene>
<dbReference type="EMBL" id="JAVREQ010000012">
    <property type="protein sequence ID" value="MDT0380003.1"/>
    <property type="molecule type" value="Genomic_DNA"/>
</dbReference>
<name>A0ABU2NUT5_9ACTN</name>
<evidence type="ECO:0000313" key="2">
    <source>
        <dbReference type="Proteomes" id="UP001183414"/>
    </source>
</evidence>
<comment type="caution">
    <text evidence="1">The sequence shown here is derived from an EMBL/GenBank/DDBJ whole genome shotgun (WGS) entry which is preliminary data.</text>
</comment>
<dbReference type="RefSeq" id="WP_027762248.1">
    <property type="nucleotide sequence ID" value="NZ_JAVREQ010000012.1"/>
</dbReference>
<organism evidence="1 2">
    <name type="scientific">Streptomyces hazeniae</name>
    <dbReference type="NCBI Taxonomy" id="3075538"/>
    <lineage>
        <taxon>Bacteria</taxon>
        <taxon>Bacillati</taxon>
        <taxon>Actinomycetota</taxon>
        <taxon>Actinomycetes</taxon>
        <taxon>Kitasatosporales</taxon>
        <taxon>Streptomycetaceae</taxon>
        <taxon>Streptomyces</taxon>
    </lineage>
</organism>
<keyword evidence="2" id="KW-1185">Reference proteome</keyword>
<sequence>MTTTPDDRAGRHCHNALNPLHSAVYFAPDLAKELAPYGIEDPSAVYFAGRAAAMGAVSAGTVTAAFYNFSHHLISRFLPEVWDFASPSTVLAARMRAVDAMLRRLLGDDAVASPQMREAADLALRAAEGCTRPGRPLYAAHADLPVPDDAHLALWHAATLLREHRGDAHIAVLQHAELDPLEALVSHSASGRGMVPSFLLTTRGYNEQDWHGAQDRLRDRGLLDEAGDLTESGLTLRKRLETETDRLDGRPYAALGADGTARLTELAGGFTATALGNGAFPGEVFGKG</sequence>
<evidence type="ECO:0000313" key="1">
    <source>
        <dbReference type="EMBL" id="MDT0380003.1"/>
    </source>
</evidence>
<dbReference type="Pfam" id="PF21863">
    <property type="entry name" value="HTH_67"/>
    <property type="match status" value="1"/>
</dbReference>
<dbReference type="Proteomes" id="UP001183414">
    <property type="component" value="Unassembled WGS sequence"/>
</dbReference>
<dbReference type="InterPro" id="IPR054058">
    <property type="entry name" value="HTH_67"/>
</dbReference>
<protein>
    <recommendedName>
        <fullName evidence="3">SalK</fullName>
    </recommendedName>
</protein>
<proteinExistence type="predicted"/>
<reference evidence="2" key="1">
    <citation type="submission" date="2023-07" db="EMBL/GenBank/DDBJ databases">
        <title>30 novel species of actinomycetes from the DSMZ collection.</title>
        <authorList>
            <person name="Nouioui I."/>
        </authorList>
    </citation>
    <scope>NUCLEOTIDE SEQUENCE [LARGE SCALE GENOMIC DNA]</scope>
    <source>
        <strain evidence="2">DSM 42041</strain>
    </source>
</reference>
<evidence type="ECO:0008006" key="3">
    <source>
        <dbReference type="Google" id="ProtNLM"/>
    </source>
</evidence>
<dbReference type="NCBIfam" id="NF047719">
    <property type="entry name" value="SCO6745_fam_HTH"/>
    <property type="match status" value="1"/>
</dbReference>
<accession>A0ABU2NUT5</accession>